<proteinExistence type="predicted"/>
<evidence type="ECO:0000313" key="2">
    <source>
        <dbReference type="EMBL" id="QHU15357.1"/>
    </source>
</evidence>
<dbReference type="EMBL" id="MN740855">
    <property type="protein sequence ID" value="QHU15357.1"/>
    <property type="molecule type" value="Genomic_DNA"/>
</dbReference>
<sequence length="178" mass="19693">MDCKASIPEFFRTQENTELWCFLGSCVKMNSQGSFQSPAVFLVYASIVALSFVASVLDDSTLRWETKRSLAPFLTGILFAVDIALMLFDVQDAALVIGVRVLEIAALINWFLSSLVYAAPEQRCNQGFVLPVAVAALYFGFLAGELNNDNNFAEKMAKRKLVKYLSQHPMTFVNAMAA</sequence>
<feature type="transmembrane region" description="Helical" evidence="1">
    <location>
        <begin position="94"/>
        <end position="116"/>
    </location>
</feature>
<feature type="transmembrane region" description="Helical" evidence="1">
    <location>
        <begin position="69"/>
        <end position="88"/>
    </location>
</feature>
<evidence type="ECO:0000256" key="1">
    <source>
        <dbReference type="SAM" id="Phobius"/>
    </source>
</evidence>
<keyword evidence="1" id="KW-1133">Transmembrane helix</keyword>
<accession>A0A6C0KF16</accession>
<keyword evidence="1" id="KW-0472">Membrane</keyword>
<reference evidence="2" key="1">
    <citation type="journal article" date="2020" name="Nature">
        <title>Giant virus diversity and host interactions through global metagenomics.</title>
        <authorList>
            <person name="Schulz F."/>
            <person name="Roux S."/>
            <person name="Paez-Espino D."/>
            <person name="Jungbluth S."/>
            <person name="Walsh D.A."/>
            <person name="Denef V.J."/>
            <person name="McMahon K.D."/>
            <person name="Konstantinidis K.T."/>
            <person name="Eloe-Fadrosh E.A."/>
            <person name="Kyrpides N.C."/>
            <person name="Woyke T."/>
        </authorList>
    </citation>
    <scope>NUCLEOTIDE SEQUENCE</scope>
    <source>
        <strain evidence="2">GVMAG-S-1103017-68</strain>
    </source>
</reference>
<name>A0A6C0KF16_9ZZZZ</name>
<protein>
    <submittedName>
        <fullName evidence="2">Uncharacterized protein</fullName>
    </submittedName>
</protein>
<organism evidence="2">
    <name type="scientific">viral metagenome</name>
    <dbReference type="NCBI Taxonomy" id="1070528"/>
    <lineage>
        <taxon>unclassified sequences</taxon>
        <taxon>metagenomes</taxon>
        <taxon>organismal metagenomes</taxon>
    </lineage>
</organism>
<feature type="transmembrane region" description="Helical" evidence="1">
    <location>
        <begin position="39"/>
        <end position="57"/>
    </location>
</feature>
<dbReference type="AlphaFoldDB" id="A0A6C0KF16"/>
<keyword evidence="1" id="KW-0812">Transmembrane</keyword>
<feature type="transmembrane region" description="Helical" evidence="1">
    <location>
        <begin position="128"/>
        <end position="146"/>
    </location>
</feature>